<evidence type="ECO:0000313" key="1">
    <source>
        <dbReference type="EMBL" id="RFP77215.1"/>
    </source>
</evidence>
<keyword evidence="2" id="KW-1185">Reference proteome</keyword>
<dbReference type="Proteomes" id="UP000261931">
    <property type="component" value="Unassembled WGS sequence"/>
</dbReference>
<sequence>MEEPDLSTWLQDWRHAARSETALGIHSLDPIVVSIDDDNWVTLSATASPEMLRLDMVLDADLPDEVIPWLVRQILHWTFDHPYAETALQFALAPDATLLAYTHLRVSPEDDAPVVMDSIHTALDQAEDAWGQILVDALLKAHLDERVPAGEPASLAA</sequence>
<comment type="caution">
    <text evidence="1">The sequence shown here is derived from an EMBL/GenBank/DDBJ whole genome shotgun (WGS) entry which is preliminary data.</text>
</comment>
<dbReference type="RefSeq" id="WP_116960432.1">
    <property type="nucleotide sequence ID" value="NZ_QVLS01000012.1"/>
</dbReference>
<name>A0A372EFT8_9BURK</name>
<evidence type="ECO:0000313" key="2">
    <source>
        <dbReference type="Proteomes" id="UP000261931"/>
    </source>
</evidence>
<proteinExistence type="predicted"/>
<dbReference type="AlphaFoldDB" id="A0A372EFT8"/>
<reference evidence="1 2" key="1">
    <citation type="submission" date="2018-08" db="EMBL/GenBank/DDBJ databases">
        <title>Hydrogenophaga sp. LA-38 isolated from sludge.</title>
        <authorList>
            <person name="Im W.-T."/>
        </authorList>
    </citation>
    <scope>NUCLEOTIDE SEQUENCE [LARGE SCALE GENOMIC DNA]</scope>
    <source>
        <strain evidence="1 2">LA-38</strain>
    </source>
</reference>
<organism evidence="1 2">
    <name type="scientific">Hydrogenophaga borbori</name>
    <dbReference type="NCBI Taxonomy" id="2294117"/>
    <lineage>
        <taxon>Bacteria</taxon>
        <taxon>Pseudomonadati</taxon>
        <taxon>Pseudomonadota</taxon>
        <taxon>Betaproteobacteria</taxon>
        <taxon>Burkholderiales</taxon>
        <taxon>Comamonadaceae</taxon>
        <taxon>Hydrogenophaga</taxon>
    </lineage>
</organism>
<accession>A0A372EFT8</accession>
<gene>
    <name evidence="1" type="ORF">DY262_17815</name>
</gene>
<evidence type="ECO:0008006" key="3">
    <source>
        <dbReference type="Google" id="ProtNLM"/>
    </source>
</evidence>
<dbReference type="EMBL" id="QVLS01000012">
    <property type="protein sequence ID" value="RFP77215.1"/>
    <property type="molecule type" value="Genomic_DNA"/>
</dbReference>
<protein>
    <recommendedName>
        <fullName evidence="3">Type III secretion system chaperone</fullName>
    </recommendedName>
</protein>